<evidence type="ECO:0008006" key="5">
    <source>
        <dbReference type="Google" id="ProtNLM"/>
    </source>
</evidence>
<dbReference type="RefSeq" id="WP_093553068.1">
    <property type="nucleotide sequence ID" value="NZ_FPBO01000002.1"/>
</dbReference>
<feature type="region of interest" description="Disordered" evidence="1">
    <location>
        <begin position="21"/>
        <end position="46"/>
    </location>
</feature>
<evidence type="ECO:0000313" key="3">
    <source>
        <dbReference type="EMBL" id="SFU35204.1"/>
    </source>
</evidence>
<sequence>MKKVIAVLYTAAACGVTAARGAETDPHQTAPCAQPDFPTRSSSNDGVRRVEQALKTWRACFRAATQRKQSVDEMMASAREYQQVKAKHEAWILATIQHSNGQAYGQLAAARVERDFWENLMLQRGDGNRKSHVRRSDEAIIQQVAGAN</sequence>
<dbReference type="OrthoDB" id="8755535at2"/>
<keyword evidence="2" id="KW-0732">Signal</keyword>
<organism evidence="3 4">
    <name type="scientific">Pseudoduganella namucuonensis</name>
    <dbReference type="NCBI Taxonomy" id="1035707"/>
    <lineage>
        <taxon>Bacteria</taxon>
        <taxon>Pseudomonadati</taxon>
        <taxon>Pseudomonadota</taxon>
        <taxon>Betaproteobacteria</taxon>
        <taxon>Burkholderiales</taxon>
        <taxon>Oxalobacteraceae</taxon>
        <taxon>Telluria group</taxon>
        <taxon>Pseudoduganella</taxon>
    </lineage>
</organism>
<feature type="chain" id="PRO_5011533614" description="Lysozyme inhibitor LprI N-terminal domain-containing protein" evidence="2">
    <location>
        <begin position="19"/>
        <end position="148"/>
    </location>
</feature>
<keyword evidence="4" id="KW-1185">Reference proteome</keyword>
<dbReference type="EMBL" id="FPBO01000002">
    <property type="protein sequence ID" value="SFU35204.1"/>
    <property type="molecule type" value="Genomic_DNA"/>
</dbReference>
<dbReference type="AlphaFoldDB" id="A0A1I7FGF1"/>
<protein>
    <recommendedName>
        <fullName evidence="5">Lysozyme inhibitor LprI N-terminal domain-containing protein</fullName>
    </recommendedName>
</protein>
<dbReference type="Proteomes" id="UP000199391">
    <property type="component" value="Unassembled WGS sequence"/>
</dbReference>
<name>A0A1I7FGF1_9BURK</name>
<proteinExistence type="predicted"/>
<gene>
    <name evidence="3" type="ORF">SAMN05216552_100217</name>
</gene>
<evidence type="ECO:0000256" key="2">
    <source>
        <dbReference type="SAM" id="SignalP"/>
    </source>
</evidence>
<evidence type="ECO:0000256" key="1">
    <source>
        <dbReference type="SAM" id="MobiDB-lite"/>
    </source>
</evidence>
<evidence type="ECO:0000313" key="4">
    <source>
        <dbReference type="Proteomes" id="UP000199391"/>
    </source>
</evidence>
<reference evidence="4" key="1">
    <citation type="submission" date="2016-10" db="EMBL/GenBank/DDBJ databases">
        <authorList>
            <person name="Varghese N."/>
            <person name="Submissions S."/>
        </authorList>
    </citation>
    <scope>NUCLEOTIDE SEQUENCE [LARGE SCALE GENOMIC DNA]</scope>
    <source>
        <strain evidence="4">CGMCC 1.11014</strain>
    </source>
</reference>
<feature type="signal peptide" evidence="2">
    <location>
        <begin position="1"/>
        <end position="18"/>
    </location>
</feature>
<accession>A0A1I7FGF1</accession>